<dbReference type="SUPFAM" id="SSF52172">
    <property type="entry name" value="CheY-like"/>
    <property type="match status" value="1"/>
</dbReference>
<name>A0A7C3SIX1_9BACT</name>
<proteinExistence type="predicted"/>
<sequence>MKSAKILMVYEGLPVLTLIAGALESQGHRVTVIRNGRCNAAALARKSFDLAILKLSGGSQASALLQRLKPRTKLIILSEDQKLPEEAYRREVAVYIFLPCRPAEIWRRIGECMEGLTPRPAFPKGNIQLHPVNRRVYQKLVSIFTEMATSIASLAVNMELLHQKVRDDDHELEDLCQQACEKNQKLHAIMKEIEDSFTAVKPVVNPAPRKSQLVDFSAAKKTIKKNYCREERKNELN</sequence>
<dbReference type="EMBL" id="DTHB01000043">
    <property type="protein sequence ID" value="HGB14843.1"/>
    <property type="molecule type" value="Genomic_DNA"/>
</dbReference>
<reference evidence="1" key="1">
    <citation type="journal article" date="2020" name="mSystems">
        <title>Genome- and Community-Level Interaction Insights into Carbon Utilization and Element Cycling Functions of Hydrothermarchaeota in Hydrothermal Sediment.</title>
        <authorList>
            <person name="Zhou Z."/>
            <person name="Liu Y."/>
            <person name="Xu W."/>
            <person name="Pan J."/>
            <person name="Luo Z.H."/>
            <person name="Li M."/>
        </authorList>
    </citation>
    <scope>NUCLEOTIDE SEQUENCE [LARGE SCALE GENOMIC DNA]</scope>
    <source>
        <strain evidence="1">SpSt-776</strain>
    </source>
</reference>
<evidence type="ECO:0000313" key="1">
    <source>
        <dbReference type="EMBL" id="HGB14843.1"/>
    </source>
</evidence>
<dbReference type="Gene3D" id="3.40.50.2300">
    <property type="match status" value="1"/>
</dbReference>
<organism evidence="1">
    <name type="scientific">Desulfobacca acetoxidans</name>
    <dbReference type="NCBI Taxonomy" id="60893"/>
    <lineage>
        <taxon>Bacteria</taxon>
        <taxon>Pseudomonadati</taxon>
        <taxon>Thermodesulfobacteriota</taxon>
        <taxon>Desulfobaccia</taxon>
        <taxon>Desulfobaccales</taxon>
        <taxon>Desulfobaccaceae</taxon>
        <taxon>Desulfobacca</taxon>
    </lineage>
</organism>
<protein>
    <submittedName>
        <fullName evidence="1">Uncharacterized protein</fullName>
    </submittedName>
</protein>
<dbReference type="InterPro" id="IPR011006">
    <property type="entry name" value="CheY-like_superfamily"/>
</dbReference>
<comment type="caution">
    <text evidence="1">The sequence shown here is derived from an EMBL/GenBank/DDBJ whole genome shotgun (WGS) entry which is preliminary data.</text>
</comment>
<gene>
    <name evidence="1" type="ORF">ENV62_06375</name>
</gene>
<accession>A0A7C3SIX1</accession>
<dbReference type="AlphaFoldDB" id="A0A7C3SIX1"/>